<keyword evidence="12" id="KW-1185">Reference proteome</keyword>
<feature type="domain" description="Demeter RRM-fold" evidence="10">
    <location>
        <begin position="900"/>
        <end position="1000"/>
    </location>
</feature>
<dbReference type="AlphaFoldDB" id="A0AAV1YHQ9"/>
<comment type="cofactor">
    <cofactor evidence="1">
        <name>[4Fe-4S] cluster</name>
        <dbReference type="ChEBI" id="CHEBI:49883"/>
    </cofactor>
</comment>
<evidence type="ECO:0000256" key="3">
    <source>
        <dbReference type="ARBA" id="ARBA00005646"/>
    </source>
</evidence>
<feature type="compositionally biased region" description="Basic and acidic residues" evidence="9">
    <location>
        <begin position="1"/>
        <end position="10"/>
    </location>
</feature>
<evidence type="ECO:0000256" key="6">
    <source>
        <dbReference type="ARBA" id="ARBA00023014"/>
    </source>
</evidence>
<dbReference type="InterPro" id="IPR003265">
    <property type="entry name" value="HhH-GPD_domain"/>
</dbReference>
<dbReference type="EMBL" id="CAXHTB010000025">
    <property type="protein sequence ID" value="CAL0333470.1"/>
    <property type="molecule type" value="Genomic_DNA"/>
</dbReference>
<evidence type="ECO:0000256" key="1">
    <source>
        <dbReference type="ARBA" id="ARBA00001966"/>
    </source>
</evidence>
<dbReference type="InterPro" id="IPR011257">
    <property type="entry name" value="DNA_glycosylase"/>
</dbReference>
<dbReference type="GO" id="GO:0019104">
    <property type="term" value="F:DNA N-glycosylase activity"/>
    <property type="evidence" value="ECO:0007669"/>
    <property type="project" value="InterPro"/>
</dbReference>
<dbReference type="Pfam" id="PF15628">
    <property type="entry name" value="RRM_DME"/>
    <property type="match status" value="1"/>
</dbReference>
<keyword evidence="6" id="KW-0411">Iron-sulfur</keyword>
<evidence type="ECO:0000256" key="2">
    <source>
        <dbReference type="ARBA" id="ARBA00004123"/>
    </source>
</evidence>
<dbReference type="InterPro" id="IPR044811">
    <property type="entry name" value="DME/ROS1"/>
</dbReference>
<name>A0AAV1YHQ9_LUPLU</name>
<dbReference type="Proteomes" id="UP001497480">
    <property type="component" value="Unassembled WGS sequence"/>
</dbReference>
<evidence type="ECO:0000256" key="9">
    <source>
        <dbReference type="SAM" id="MobiDB-lite"/>
    </source>
</evidence>
<dbReference type="PANTHER" id="PTHR46213:SF26">
    <property type="entry name" value="HHH-GPD BASE EXCISION DNA REPAIR FAMILY PROTEIN"/>
    <property type="match status" value="1"/>
</dbReference>
<dbReference type="GO" id="GO:0003677">
    <property type="term" value="F:DNA binding"/>
    <property type="evidence" value="ECO:0007669"/>
    <property type="project" value="UniProtKB-KW"/>
</dbReference>
<dbReference type="Gene3D" id="1.10.1670.10">
    <property type="entry name" value="Helix-hairpin-Helix base-excision DNA repair enzymes (C-terminal)"/>
    <property type="match status" value="1"/>
</dbReference>
<dbReference type="PANTHER" id="PTHR46213">
    <property type="entry name" value="TRANSCRIPTIONAL ACTIVATOR DEMETER"/>
    <property type="match status" value="1"/>
</dbReference>
<evidence type="ECO:0000256" key="5">
    <source>
        <dbReference type="ARBA" id="ARBA00023004"/>
    </source>
</evidence>
<organism evidence="11 12">
    <name type="scientific">Lupinus luteus</name>
    <name type="common">European yellow lupine</name>
    <dbReference type="NCBI Taxonomy" id="3873"/>
    <lineage>
        <taxon>Eukaryota</taxon>
        <taxon>Viridiplantae</taxon>
        <taxon>Streptophyta</taxon>
        <taxon>Embryophyta</taxon>
        <taxon>Tracheophyta</taxon>
        <taxon>Spermatophyta</taxon>
        <taxon>Magnoliopsida</taxon>
        <taxon>eudicotyledons</taxon>
        <taxon>Gunneridae</taxon>
        <taxon>Pentapetalae</taxon>
        <taxon>rosids</taxon>
        <taxon>fabids</taxon>
        <taxon>Fabales</taxon>
        <taxon>Fabaceae</taxon>
        <taxon>Papilionoideae</taxon>
        <taxon>50 kb inversion clade</taxon>
        <taxon>genistoids sensu lato</taxon>
        <taxon>core genistoids</taxon>
        <taxon>Genisteae</taxon>
        <taxon>Lupinus</taxon>
    </lineage>
</organism>
<keyword evidence="7" id="KW-0238">DNA-binding</keyword>
<dbReference type="CDD" id="cd00056">
    <property type="entry name" value="ENDO3c"/>
    <property type="match status" value="1"/>
</dbReference>
<keyword evidence="4" id="KW-0479">Metal-binding</keyword>
<evidence type="ECO:0000256" key="8">
    <source>
        <dbReference type="ARBA" id="ARBA00023242"/>
    </source>
</evidence>
<dbReference type="GO" id="GO:0051536">
    <property type="term" value="F:iron-sulfur cluster binding"/>
    <property type="evidence" value="ECO:0007669"/>
    <property type="project" value="UniProtKB-KW"/>
</dbReference>
<gene>
    <name evidence="11" type="ORF">LLUT_LOCUS34530</name>
</gene>
<dbReference type="SUPFAM" id="SSF48150">
    <property type="entry name" value="DNA-glycosylase"/>
    <property type="match status" value="1"/>
</dbReference>
<reference evidence="11 12" key="1">
    <citation type="submission" date="2024-03" db="EMBL/GenBank/DDBJ databases">
        <authorList>
            <person name="Martinez-Hernandez J."/>
        </authorList>
    </citation>
    <scope>NUCLEOTIDE SEQUENCE [LARGE SCALE GENOMIC DNA]</scope>
</reference>
<accession>A0AAV1YHQ9</accession>
<comment type="similarity">
    <text evidence="3">Belongs to the DNA glycosylase family. DEMETER subfamily.</text>
</comment>
<dbReference type="GO" id="GO:0141166">
    <property type="term" value="P:chromosomal 5-methylcytosine DNA demethylation pathway"/>
    <property type="evidence" value="ECO:0007669"/>
    <property type="project" value="InterPro"/>
</dbReference>
<dbReference type="InterPro" id="IPR023170">
    <property type="entry name" value="HhH_base_excis_C"/>
</dbReference>
<feature type="region of interest" description="Disordered" evidence="9">
    <location>
        <begin position="66"/>
        <end position="85"/>
    </location>
</feature>
<dbReference type="GO" id="GO:0035514">
    <property type="term" value="F:DNA demethylase activity"/>
    <property type="evidence" value="ECO:0007669"/>
    <property type="project" value="InterPro"/>
</dbReference>
<keyword evidence="5" id="KW-0408">Iron</keyword>
<evidence type="ECO:0000256" key="7">
    <source>
        <dbReference type="ARBA" id="ARBA00023125"/>
    </source>
</evidence>
<proteinExistence type="inferred from homology"/>
<dbReference type="InterPro" id="IPR028925">
    <property type="entry name" value="RRM_DME"/>
</dbReference>
<evidence type="ECO:0000256" key="4">
    <source>
        <dbReference type="ARBA" id="ARBA00022723"/>
    </source>
</evidence>
<feature type="region of interest" description="Disordered" evidence="9">
    <location>
        <begin position="99"/>
        <end position="121"/>
    </location>
</feature>
<comment type="subcellular location">
    <subcellularLocation>
        <location evidence="2">Nucleus</location>
    </subcellularLocation>
</comment>
<evidence type="ECO:0000313" key="11">
    <source>
        <dbReference type="EMBL" id="CAL0333470.1"/>
    </source>
</evidence>
<dbReference type="GO" id="GO:0005634">
    <property type="term" value="C:nucleus"/>
    <property type="evidence" value="ECO:0007669"/>
    <property type="project" value="UniProtKB-SubCell"/>
</dbReference>
<dbReference type="GO" id="GO:0006284">
    <property type="term" value="P:base-excision repair"/>
    <property type="evidence" value="ECO:0007669"/>
    <property type="project" value="InterPro"/>
</dbReference>
<protein>
    <recommendedName>
        <fullName evidence="10">Demeter RRM-fold domain-containing protein</fullName>
    </recommendedName>
</protein>
<comment type="caution">
    <text evidence="11">The sequence shown here is derived from an EMBL/GenBank/DDBJ whole genome shotgun (WGS) entry which is preliminary data.</text>
</comment>
<dbReference type="GO" id="GO:0046872">
    <property type="term" value="F:metal ion binding"/>
    <property type="evidence" value="ECO:0007669"/>
    <property type="project" value="UniProtKB-KW"/>
</dbReference>
<evidence type="ECO:0000313" key="12">
    <source>
        <dbReference type="Proteomes" id="UP001497480"/>
    </source>
</evidence>
<keyword evidence="8" id="KW-0539">Nucleus</keyword>
<evidence type="ECO:0000259" key="10">
    <source>
        <dbReference type="Pfam" id="PF15628"/>
    </source>
</evidence>
<sequence>MVANKFENKDSSLTIGTPSKPNPIGQTIVEVDVIDISSLQVEAFDEGFNVNLSSQSQCRYSMNINRGESGMFTPPPSSMKKRTKKKTYWPKILDESKNNTKRTDKLMNTPKPSTSKQRKSYIRKRPSCMGPLFPECSSSLSLIEKASKIEDKVEESVFDNKLFKNEIGIKYNSLQTYQKLRSLVGSCLTESRQVGLNFPRSCKKKRKLREKVCLEKLLQPYNKGKRSKTFQRKKRCWNLLNPEGKTVVSRVMRYLIKKLKCLKKKRKQKKETNKKKTNEVVVYKENQIVPYKGPHSKCQGEVELDGETLKVWNLLLDGNAHIEYEKQKYWQEKRDMYRRKIEIFMTRMHSTLGDRRFLSWKGSVLDSVVGVFLTQNVSDYLSSGAFMNLAAKFPAKTTSYGSETTVDFDKEIVENKVEDNKVPEFHKEVEGNKVEEVEAKNGKDSCEVHNKETEKNLNKVKIISEKKKLAEEEKDKVKKEKEVHWDMLRKMYTKSTRHNDHEDIVDWEAVRCAKLSEFAEIIKCRGQHNIIAAKIQRLLNHLKDTYGNLDLEWIRYAPPMDVKEYLLSIYGLGLKSVECIRLLALQHSAFPVDVNVGRIVVRLGWVPLTPLPESMQIHDLEKFPKEEDVQKYLWPRICNLDRRILYQLHYQMITFGKVFCGKGRPNCSACPMREEGCKYYESKIASKKLALPEPISDKGPIDNKMVAASMHHANPMQWSTLPRISTLTFISELNNSSFTEQQTSYECEPFIEMPASPLEPEIDGLDDIELNNDDEFYEDDVSDEIDLTIDHSSQESRTRDYSLEGCENEINMLRDLVTLPEHIANTPLPKMKREKRTRTERWVYILPDEHPLLEKRTPRLADDRTPYLLVVYTKGELKGSCESTENNSQEEEDDNQTVPGTLLIPLRTAMGGRFPLNGTYFQINEVFADYDSLKNPINVPRRWLWDLHRCFTYFGTAITTIVKDMTAKEIQNFFWNDYVCVKAIEAKTRFPRPLSYLLHRRLANEPRKERK</sequence>
<feature type="region of interest" description="Disordered" evidence="9">
    <location>
        <begin position="1"/>
        <end position="20"/>
    </location>
</feature>